<gene>
    <name evidence="2" type="ORF">AFUS01_LOCUS41376</name>
</gene>
<name>A0A8J2PXB9_9HEXA</name>
<dbReference type="EMBL" id="CAJVCH010561322">
    <property type="protein sequence ID" value="CAG7831642.1"/>
    <property type="molecule type" value="Genomic_DNA"/>
</dbReference>
<protein>
    <submittedName>
        <fullName evidence="2">Uncharacterized protein</fullName>
    </submittedName>
</protein>
<accession>A0A8J2PXB9</accession>
<dbReference type="Proteomes" id="UP000708208">
    <property type="component" value="Unassembled WGS sequence"/>
</dbReference>
<dbReference type="AlphaFoldDB" id="A0A8J2PXB9"/>
<evidence type="ECO:0000313" key="3">
    <source>
        <dbReference type="Proteomes" id="UP000708208"/>
    </source>
</evidence>
<feature type="non-terminal residue" evidence="2">
    <location>
        <position position="1"/>
    </location>
</feature>
<comment type="caution">
    <text evidence="2">The sequence shown here is derived from an EMBL/GenBank/DDBJ whole genome shotgun (WGS) entry which is preliminary data.</text>
</comment>
<evidence type="ECO:0000313" key="2">
    <source>
        <dbReference type="EMBL" id="CAG7831642.1"/>
    </source>
</evidence>
<feature type="compositionally biased region" description="Polar residues" evidence="1">
    <location>
        <begin position="67"/>
        <end position="76"/>
    </location>
</feature>
<proteinExistence type="predicted"/>
<reference evidence="2" key="1">
    <citation type="submission" date="2021-06" db="EMBL/GenBank/DDBJ databases">
        <authorList>
            <person name="Hodson N. C."/>
            <person name="Mongue J. A."/>
            <person name="Jaron S. K."/>
        </authorList>
    </citation>
    <scope>NUCLEOTIDE SEQUENCE</scope>
</reference>
<keyword evidence="3" id="KW-1185">Reference proteome</keyword>
<organism evidence="2 3">
    <name type="scientific">Allacma fusca</name>
    <dbReference type="NCBI Taxonomy" id="39272"/>
    <lineage>
        <taxon>Eukaryota</taxon>
        <taxon>Metazoa</taxon>
        <taxon>Ecdysozoa</taxon>
        <taxon>Arthropoda</taxon>
        <taxon>Hexapoda</taxon>
        <taxon>Collembola</taxon>
        <taxon>Symphypleona</taxon>
        <taxon>Sminthuridae</taxon>
        <taxon>Allacma</taxon>
    </lineage>
</organism>
<feature type="compositionally biased region" description="Acidic residues" evidence="1">
    <location>
        <begin position="29"/>
        <end position="40"/>
    </location>
</feature>
<sequence length="93" mass="10180">MGIINTILVGERDDEIEEIPKSEIDLDETLDAESDGESSVEELMKGKEAEDGATLRGTTVEDISKSIPRSKNNEPTCTLKLTNFLTNPLTKAQ</sequence>
<feature type="region of interest" description="Disordered" evidence="1">
    <location>
        <begin position="29"/>
        <end position="76"/>
    </location>
</feature>
<evidence type="ECO:0000256" key="1">
    <source>
        <dbReference type="SAM" id="MobiDB-lite"/>
    </source>
</evidence>